<feature type="domain" description="Bacteriophage T5 Orf172 DNA-binding" evidence="2">
    <location>
        <begin position="367"/>
        <end position="469"/>
    </location>
</feature>
<dbReference type="Pfam" id="PF10544">
    <property type="entry name" value="T5orf172"/>
    <property type="match status" value="1"/>
</dbReference>
<feature type="compositionally biased region" description="Polar residues" evidence="1">
    <location>
        <begin position="218"/>
        <end position="227"/>
    </location>
</feature>
<dbReference type="Proteomes" id="UP000756346">
    <property type="component" value="Unassembled WGS sequence"/>
</dbReference>
<dbReference type="InterPro" id="IPR018306">
    <property type="entry name" value="Phage_T5_Orf172_DNA-bd"/>
</dbReference>
<keyword evidence="4" id="KW-1185">Reference proteome</keyword>
<evidence type="ECO:0000313" key="4">
    <source>
        <dbReference type="Proteomes" id="UP000756346"/>
    </source>
</evidence>
<proteinExistence type="predicted"/>
<accession>A0A9P8XZH5</accession>
<feature type="region of interest" description="Disordered" evidence="1">
    <location>
        <begin position="313"/>
        <end position="332"/>
    </location>
</feature>
<feature type="compositionally biased region" description="Polar residues" evidence="1">
    <location>
        <begin position="314"/>
        <end position="325"/>
    </location>
</feature>
<organism evidence="3 4">
    <name type="scientific">Microdochium trichocladiopsis</name>
    <dbReference type="NCBI Taxonomy" id="1682393"/>
    <lineage>
        <taxon>Eukaryota</taxon>
        <taxon>Fungi</taxon>
        <taxon>Dikarya</taxon>
        <taxon>Ascomycota</taxon>
        <taxon>Pezizomycotina</taxon>
        <taxon>Sordariomycetes</taxon>
        <taxon>Xylariomycetidae</taxon>
        <taxon>Xylariales</taxon>
        <taxon>Microdochiaceae</taxon>
        <taxon>Microdochium</taxon>
    </lineage>
</organism>
<evidence type="ECO:0000259" key="2">
    <source>
        <dbReference type="Pfam" id="PF10544"/>
    </source>
</evidence>
<feature type="region of interest" description="Disordered" evidence="1">
    <location>
        <begin position="218"/>
        <end position="243"/>
    </location>
</feature>
<name>A0A9P8XZH5_9PEZI</name>
<dbReference type="EMBL" id="JAGTJQ010000009">
    <property type="protein sequence ID" value="KAH7024915.1"/>
    <property type="molecule type" value="Genomic_DNA"/>
</dbReference>
<feature type="compositionally biased region" description="Polar residues" evidence="1">
    <location>
        <begin position="593"/>
        <end position="605"/>
    </location>
</feature>
<protein>
    <recommendedName>
        <fullName evidence="2">Bacteriophage T5 Orf172 DNA-binding domain-containing protein</fullName>
    </recommendedName>
</protein>
<sequence>MPDRKAQKPTLLAELEYLLGFSLDGPLKNKPEEPFLCFGIATSRKERCGNTIGKGRRKKIHEFLVKVDKAGDHWQVEEWIDRIKWLIEAACCSGHDHSGPLKTRLYTWMEMQMSGHSTQGDEYDSSTDDDDEDVDAEEAVEMDEDDERHKPVNELKDAQTIMGKAQTEYIKKTSRLGVAGPDMHRDNKEECSRPVFPAPPEEIALSIVDAGVASLSLMSENPRSPSRQLREETTVSDLATQTESPSLVSSTSYSTILTSSPVSEITVTTAMTTPEAEVSLPKLARLSSPSYESLPEVGLGLEERLAALIEQHDSASQTLRQNNKSTTEREQERADRLVRLSLLKTDADRLLWIAIEARPDEADLVEGFLYICKHNTLDDVYHIGWTRGVAHIDGVATTSDEAGHYAQQSTILWQSDDRLRGASRAKKIAMAMLKGYSPQQTVSCNIPCCARNHCEWFQCSIETVHEAIDMALFYISRAYDERGMLNDTGIVMTETYFRAPKVGASASHSANEDRQGLSQKAAVIGPTFDKILSNVDQEHHEVLPEQRSIRVRDLIKTFAGDTLSKAEDKFSRTKASFHRRRSGGDQHMDADNTMLSIDSALSNTDATPTSPPSKSSASSKTHRLRSFASRRFPRASNETLH</sequence>
<feature type="compositionally biased region" description="Acidic residues" evidence="1">
    <location>
        <begin position="121"/>
        <end position="146"/>
    </location>
</feature>
<dbReference type="GeneID" id="70184628"/>
<feature type="compositionally biased region" description="Low complexity" evidence="1">
    <location>
        <begin position="606"/>
        <end position="619"/>
    </location>
</feature>
<evidence type="ECO:0000256" key="1">
    <source>
        <dbReference type="SAM" id="MobiDB-lite"/>
    </source>
</evidence>
<comment type="caution">
    <text evidence="3">The sequence shown here is derived from an EMBL/GenBank/DDBJ whole genome shotgun (WGS) entry which is preliminary data.</text>
</comment>
<dbReference type="AlphaFoldDB" id="A0A9P8XZH5"/>
<feature type="compositionally biased region" description="Low complexity" evidence="1">
    <location>
        <begin position="626"/>
        <end position="641"/>
    </location>
</feature>
<feature type="region of interest" description="Disordered" evidence="1">
    <location>
        <begin position="569"/>
        <end position="641"/>
    </location>
</feature>
<dbReference type="RefSeq" id="XP_046008463.1">
    <property type="nucleotide sequence ID" value="XM_046155082.1"/>
</dbReference>
<feature type="region of interest" description="Disordered" evidence="1">
    <location>
        <begin position="116"/>
        <end position="150"/>
    </location>
</feature>
<gene>
    <name evidence="3" type="ORF">B0I36DRAFT_332218</name>
</gene>
<evidence type="ECO:0000313" key="3">
    <source>
        <dbReference type="EMBL" id="KAH7024915.1"/>
    </source>
</evidence>
<reference evidence="3" key="1">
    <citation type="journal article" date="2021" name="Nat. Commun.">
        <title>Genetic determinants of endophytism in the Arabidopsis root mycobiome.</title>
        <authorList>
            <person name="Mesny F."/>
            <person name="Miyauchi S."/>
            <person name="Thiergart T."/>
            <person name="Pickel B."/>
            <person name="Atanasova L."/>
            <person name="Karlsson M."/>
            <person name="Huettel B."/>
            <person name="Barry K.W."/>
            <person name="Haridas S."/>
            <person name="Chen C."/>
            <person name="Bauer D."/>
            <person name="Andreopoulos W."/>
            <person name="Pangilinan J."/>
            <person name="LaButti K."/>
            <person name="Riley R."/>
            <person name="Lipzen A."/>
            <person name="Clum A."/>
            <person name="Drula E."/>
            <person name="Henrissat B."/>
            <person name="Kohler A."/>
            <person name="Grigoriev I.V."/>
            <person name="Martin F.M."/>
            <person name="Hacquard S."/>
        </authorList>
    </citation>
    <scope>NUCLEOTIDE SEQUENCE</scope>
    <source>
        <strain evidence="3">MPI-CAGE-CH-0230</strain>
    </source>
</reference>